<dbReference type="PANTHER" id="PTHR43649:SF14">
    <property type="entry name" value="BLR3389 PROTEIN"/>
    <property type="match status" value="1"/>
</dbReference>
<dbReference type="EMBL" id="MZGX01000024">
    <property type="protein sequence ID" value="OPX42775.1"/>
    <property type="molecule type" value="Genomic_DNA"/>
</dbReference>
<dbReference type="Pfam" id="PF01547">
    <property type="entry name" value="SBP_bac_1"/>
    <property type="match status" value="1"/>
</dbReference>
<reference evidence="3 4" key="1">
    <citation type="submission" date="2017-03" db="EMBL/GenBank/DDBJ databases">
        <title>Genome sequence of Clostridium hungatei DSM 14427.</title>
        <authorList>
            <person name="Poehlein A."/>
            <person name="Daniel R."/>
        </authorList>
    </citation>
    <scope>NUCLEOTIDE SEQUENCE [LARGE SCALE GENOMIC DNA]</scope>
    <source>
        <strain evidence="3 4">DSM 14427</strain>
    </source>
</reference>
<keyword evidence="4" id="KW-1185">Reference proteome</keyword>
<evidence type="ECO:0000313" key="4">
    <source>
        <dbReference type="Proteomes" id="UP000191554"/>
    </source>
</evidence>
<dbReference type="PROSITE" id="PS51257">
    <property type="entry name" value="PROKAR_LIPOPROTEIN"/>
    <property type="match status" value="1"/>
</dbReference>
<evidence type="ECO:0000256" key="2">
    <source>
        <dbReference type="SAM" id="SignalP"/>
    </source>
</evidence>
<comment type="caution">
    <text evidence="3">The sequence shown here is derived from an EMBL/GenBank/DDBJ whole genome shotgun (WGS) entry which is preliminary data.</text>
</comment>
<feature type="region of interest" description="Disordered" evidence="1">
    <location>
        <begin position="28"/>
        <end position="50"/>
    </location>
</feature>
<dbReference type="PANTHER" id="PTHR43649">
    <property type="entry name" value="ARABINOSE-BINDING PROTEIN-RELATED"/>
    <property type="match status" value="1"/>
</dbReference>
<protein>
    <submittedName>
        <fullName evidence="3">Multiple sugar-binding protein</fullName>
    </submittedName>
</protein>
<dbReference type="SUPFAM" id="SSF53850">
    <property type="entry name" value="Periplasmic binding protein-like II"/>
    <property type="match status" value="1"/>
</dbReference>
<dbReference type="RefSeq" id="WP_080065698.1">
    <property type="nucleotide sequence ID" value="NZ_MZGX01000024.1"/>
</dbReference>
<dbReference type="OrthoDB" id="2666023at2"/>
<evidence type="ECO:0000256" key="1">
    <source>
        <dbReference type="SAM" id="MobiDB-lite"/>
    </source>
</evidence>
<dbReference type="InterPro" id="IPR006059">
    <property type="entry name" value="SBP"/>
</dbReference>
<name>A0A1V4SH39_RUMHU</name>
<sequence>MKMRKTILSALLSAALLLSITACGSGDSGNAANSGDTSQETGTSKAGGTTKLTMWHIQTQENVAEIINASMKRFAKDNPGFEMEAIPMQNDPYKTKLITAMSANQLPDVFIHWTGGPMISYIESDAVYDITDYMNKDSYKDQFLDAAIKQATYKDKIWAVPVENVSPALMFYNKKLFADNGLEVPKTLDEFEKTSDTLVQKGIIPVALANKTKWPGSIVYGYVLDRIAGPTAFADANNGVTGFDTPDFLAAAQKMSDWAKKGYFGKDYNGIDYDAGQDRQLFYNGKAAMYIMGGWFLFTAKGENPDFVKDVGVMQFPANPDSKGKSSEYIGTMGDNFYSVSKNSKNPEMAFKAITYLLDDQAVKERVPAGKIPPLKAITLTDDISKIISDSASSATSMQLWLDQYLAPNDAELHKDQLQKLLAGTITPEQYNKSMADGVKGK</sequence>
<keyword evidence="2" id="KW-0732">Signal</keyword>
<feature type="chain" id="PRO_5038727590" evidence="2">
    <location>
        <begin position="25"/>
        <end position="442"/>
    </location>
</feature>
<evidence type="ECO:0000313" key="3">
    <source>
        <dbReference type="EMBL" id="OPX42775.1"/>
    </source>
</evidence>
<accession>A0A1V4SH39</accession>
<feature type="compositionally biased region" description="Polar residues" evidence="1">
    <location>
        <begin position="37"/>
        <end position="50"/>
    </location>
</feature>
<proteinExistence type="predicted"/>
<dbReference type="Proteomes" id="UP000191554">
    <property type="component" value="Unassembled WGS sequence"/>
</dbReference>
<feature type="signal peptide" evidence="2">
    <location>
        <begin position="1"/>
        <end position="24"/>
    </location>
</feature>
<dbReference type="AlphaFoldDB" id="A0A1V4SH39"/>
<dbReference type="Gene3D" id="3.40.190.10">
    <property type="entry name" value="Periplasmic binding protein-like II"/>
    <property type="match status" value="2"/>
</dbReference>
<dbReference type="STRING" id="48256.CLHUN_32590"/>
<organism evidence="3 4">
    <name type="scientific">Ruminiclostridium hungatei</name>
    <name type="common">Clostridium hungatei</name>
    <dbReference type="NCBI Taxonomy" id="48256"/>
    <lineage>
        <taxon>Bacteria</taxon>
        <taxon>Bacillati</taxon>
        <taxon>Bacillota</taxon>
        <taxon>Clostridia</taxon>
        <taxon>Eubacteriales</taxon>
        <taxon>Oscillospiraceae</taxon>
        <taxon>Ruminiclostridium</taxon>
    </lineage>
</organism>
<dbReference type="InterPro" id="IPR050490">
    <property type="entry name" value="Bact_solute-bd_prot1"/>
</dbReference>
<gene>
    <name evidence="3" type="primary">msmE_6</name>
    <name evidence="3" type="ORF">CLHUN_32590</name>
</gene>